<organism evidence="2 3">
    <name type="scientific">Lolium multiflorum</name>
    <name type="common">Italian ryegrass</name>
    <name type="synonym">Lolium perenne subsp. multiflorum</name>
    <dbReference type="NCBI Taxonomy" id="4521"/>
    <lineage>
        <taxon>Eukaryota</taxon>
        <taxon>Viridiplantae</taxon>
        <taxon>Streptophyta</taxon>
        <taxon>Embryophyta</taxon>
        <taxon>Tracheophyta</taxon>
        <taxon>Spermatophyta</taxon>
        <taxon>Magnoliopsida</taxon>
        <taxon>Liliopsida</taxon>
        <taxon>Poales</taxon>
        <taxon>Poaceae</taxon>
        <taxon>BOP clade</taxon>
        <taxon>Pooideae</taxon>
        <taxon>Poodae</taxon>
        <taxon>Poeae</taxon>
        <taxon>Poeae Chloroplast Group 2 (Poeae type)</taxon>
        <taxon>Loliodinae</taxon>
        <taxon>Loliinae</taxon>
        <taxon>Lolium</taxon>
    </lineage>
</organism>
<feature type="region of interest" description="Disordered" evidence="1">
    <location>
        <begin position="256"/>
        <end position="279"/>
    </location>
</feature>
<protein>
    <submittedName>
        <fullName evidence="2">Uncharacterized protein</fullName>
    </submittedName>
</protein>
<evidence type="ECO:0000256" key="1">
    <source>
        <dbReference type="SAM" id="MobiDB-lite"/>
    </source>
</evidence>
<sequence length="279" mass="31350">MQELVIPNRGKIPIDDESVSRVWGLPNSGLKVCYEMKTDIIKAINEEYGFPRTNAPEKTAWCNMIKDMKGAADDRFLRAWAIVAFDCFLAPTTGLKVSPRCYPAVNDIKLLPRTNICQFVADQIRVAFSALGNKKSVCCCVFHLVLKEKYRDTQQGGLFGGLLKAEQFTASNLPRDYDQSLITVKNLFPDFNCYRRKKIGALLYGLCSEFEESMAKSKRGSTSSGDKRKKKDDADVLPTATMEDASLPDLCRFEKKSKLPDTSPTENMLFLRKGQTISK</sequence>
<dbReference type="AlphaFoldDB" id="A0AAD8RI40"/>
<accession>A0AAD8RI40</accession>
<name>A0AAD8RI40_LOLMU</name>
<keyword evidence="3" id="KW-1185">Reference proteome</keyword>
<dbReference type="Proteomes" id="UP001231189">
    <property type="component" value="Unassembled WGS sequence"/>
</dbReference>
<dbReference type="PANTHER" id="PTHR34835">
    <property type="entry name" value="OS07G0283600 PROTEIN-RELATED"/>
    <property type="match status" value="1"/>
</dbReference>
<comment type="caution">
    <text evidence="2">The sequence shown here is derived from an EMBL/GenBank/DDBJ whole genome shotgun (WGS) entry which is preliminary data.</text>
</comment>
<dbReference type="PANTHER" id="PTHR34835:SF11">
    <property type="entry name" value="AMINOTRANSFERASE-LIKE PLANT MOBILE DOMAIN-CONTAINING PROTEIN"/>
    <property type="match status" value="1"/>
</dbReference>
<dbReference type="EMBL" id="JAUUTY010000006">
    <property type="protein sequence ID" value="KAK1619678.1"/>
    <property type="molecule type" value="Genomic_DNA"/>
</dbReference>
<proteinExistence type="predicted"/>
<feature type="region of interest" description="Disordered" evidence="1">
    <location>
        <begin position="217"/>
        <end position="241"/>
    </location>
</feature>
<reference evidence="2" key="1">
    <citation type="submission" date="2023-07" db="EMBL/GenBank/DDBJ databases">
        <title>A chromosome-level genome assembly of Lolium multiflorum.</title>
        <authorList>
            <person name="Chen Y."/>
            <person name="Copetti D."/>
            <person name="Kolliker R."/>
            <person name="Studer B."/>
        </authorList>
    </citation>
    <scope>NUCLEOTIDE SEQUENCE</scope>
    <source>
        <strain evidence="2">02402/16</strain>
        <tissue evidence="2">Leaf</tissue>
    </source>
</reference>
<evidence type="ECO:0000313" key="3">
    <source>
        <dbReference type="Proteomes" id="UP001231189"/>
    </source>
</evidence>
<evidence type="ECO:0000313" key="2">
    <source>
        <dbReference type="EMBL" id="KAK1619678.1"/>
    </source>
</evidence>
<gene>
    <name evidence="2" type="ORF">QYE76_025195</name>
</gene>